<proteinExistence type="predicted"/>
<reference evidence="4" key="1">
    <citation type="submission" date="2017-01" db="EMBL/GenBank/DDBJ databases">
        <title>Comparative genomics of anhydrobiosis in the tardigrade Hypsibius dujardini.</title>
        <authorList>
            <person name="Yoshida Y."/>
            <person name="Koutsovoulos G."/>
            <person name="Laetsch D."/>
            <person name="Stevens L."/>
            <person name="Kumar S."/>
            <person name="Horikawa D."/>
            <person name="Ishino K."/>
            <person name="Komine S."/>
            <person name="Tomita M."/>
            <person name="Blaxter M."/>
            <person name="Arakawa K."/>
        </authorList>
    </citation>
    <scope>NUCLEOTIDE SEQUENCE [LARGE SCALE GENOMIC DNA]</scope>
    <source>
        <strain evidence="4">Z151</strain>
    </source>
</reference>
<keyword evidence="2" id="KW-0812">Transmembrane</keyword>
<feature type="transmembrane region" description="Helical" evidence="2">
    <location>
        <begin position="138"/>
        <end position="159"/>
    </location>
</feature>
<keyword evidence="4" id="KW-1185">Reference proteome</keyword>
<feature type="transmembrane region" description="Helical" evidence="2">
    <location>
        <begin position="171"/>
        <end position="195"/>
    </location>
</feature>
<feature type="transmembrane region" description="Helical" evidence="2">
    <location>
        <begin position="109"/>
        <end position="131"/>
    </location>
</feature>
<protein>
    <recommendedName>
        <fullName evidence="5">MARVEL domain-containing protein</fullName>
    </recommendedName>
</protein>
<sequence length="203" mass="22514">MAKMPEPYSSDQYPTQQYPPQQQPYGYGQQPSNQQQYPGGQTYTTVVVQREGCCGIRGRVQWVIGYNIVFGILNLIAGIGFITLMGYTYSAFSGYYIVTVNLDHMFETLAGLAFTIGILMVSAGFTLAFALSKKNPNLFNAWFVLFGLFAILNIGWIGYVGYAYNSYYSGGYVGSLLGSCVVNLLIQVACIFTVIKYKQSPLY</sequence>
<accession>A0A1W0X5R5</accession>
<feature type="transmembrane region" description="Helical" evidence="2">
    <location>
        <begin position="66"/>
        <end position="89"/>
    </location>
</feature>
<comment type="caution">
    <text evidence="3">The sequence shown here is derived from an EMBL/GenBank/DDBJ whole genome shotgun (WGS) entry which is preliminary data.</text>
</comment>
<keyword evidence="2" id="KW-0472">Membrane</keyword>
<dbReference type="AlphaFoldDB" id="A0A1W0X5R5"/>
<evidence type="ECO:0000256" key="2">
    <source>
        <dbReference type="SAM" id="Phobius"/>
    </source>
</evidence>
<feature type="compositionally biased region" description="Low complexity" evidence="1">
    <location>
        <begin position="7"/>
        <end position="38"/>
    </location>
</feature>
<evidence type="ECO:0000256" key="1">
    <source>
        <dbReference type="SAM" id="MobiDB-lite"/>
    </source>
</evidence>
<organism evidence="3 4">
    <name type="scientific">Hypsibius exemplaris</name>
    <name type="common">Freshwater tardigrade</name>
    <dbReference type="NCBI Taxonomy" id="2072580"/>
    <lineage>
        <taxon>Eukaryota</taxon>
        <taxon>Metazoa</taxon>
        <taxon>Ecdysozoa</taxon>
        <taxon>Tardigrada</taxon>
        <taxon>Eutardigrada</taxon>
        <taxon>Parachela</taxon>
        <taxon>Hypsibioidea</taxon>
        <taxon>Hypsibiidae</taxon>
        <taxon>Hypsibius</taxon>
    </lineage>
</organism>
<name>A0A1W0X5R5_HYPEX</name>
<keyword evidence="2" id="KW-1133">Transmembrane helix</keyword>
<evidence type="ECO:0008006" key="5">
    <source>
        <dbReference type="Google" id="ProtNLM"/>
    </source>
</evidence>
<evidence type="ECO:0000313" key="4">
    <source>
        <dbReference type="Proteomes" id="UP000192578"/>
    </source>
</evidence>
<dbReference type="EMBL" id="MTYJ01000015">
    <property type="protein sequence ID" value="OQV22835.1"/>
    <property type="molecule type" value="Genomic_DNA"/>
</dbReference>
<evidence type="ECO:0000313" key="3">
    <source>
        <dbReference type="EMBL" id="OQV22835.1"/>
    </source>
</evidence>
<feature type="region of interest" description="Disordered" evidence="1">
    <location>
        <begin position="1"/>
        <end position="38"/>
    </location>
</feature>
<dbReference type="Proteomes" id="UP000192578">
    <property type="component" value="Unassembled WGS sequence"/>
</dbReference>
<gene>
    <name evidence="3" type="ORF">BV898_03268</name>
</gene>